<dbReference type="SUPFAM" id="SSF50044">
    <property type="entry name" value="SH3-domain"/>
    <property type="match status" value="1"/>
</dbReference>
<dbReference type="PANTHER" id="PTHR23119:SF28">
    <property type="entry name" value="DISKS LARGE HOMOLOG 3"/>
    <property type="match status" value="1"/>
</dbReference>
<dbReference type="GO" id="GO:0099072">
    <property type="term" value="P:regulation of postsynaptic membrane neurotransmitter receptor levels"/>
    <property type="evidence" value="ECO:0007669"/>
    <property type="project" value="TreeGrafter"/>
</dbReference>
<dbReference type="CDD" id="cd06724">
    <property type="entry name" value="PDZ2_Dlg1-2-4-like"/>
    <property type="match status" value="1"/>
</dbReference>
<dbReference type="Pfam" id="PF10600">
    <property type="entry name" value="PDZ_assoc"/>
    <property type="match status" value="1"/>
</dbReference>
<feature type="compositionally biased region" description="Gly residues" evidence="6">
    <location>
        <begin position="58"/>
        <end position="77"/>
    </location>
</feature>
<dbReference type="InterPro" id="IPR050614">
    <property type="entry name" value="Synaptic_Scaffolding_LAP-MAGUK"/>
</dbReference>
<dbReference type="FunFam" id="2.30.42.10:FF:000091">
    <property type="entry name" value="disks large homolog 1 isoform X8"/>
    <property type="match status" value="1"/>
</dbReference>
<dbReference type="GO" id="GO:0043005">
    <property type="term" value="C:neuron projection"/>
    <property type="evidence" value="ECO:0007669"/>
    <property type="project" value="InterPro"/>
</dbReference>
<dbReference type="SMART" id="SM00228">
    <property type="entry name" value="PDZ"/>
    <property type="match status" value="3"/>
</dbReference>
<dbReference type="FunFam" id="3.30.63.10:FF:000001">
    <property type="entry name" value="Disks large homolog 1 isoform 2"/>
    <property type="match status" value="1"/>
</dbReference>
<gene>
    <name evidence="10" type="primary">DLG3</name>
    <name evidence="10" type="synonym">dlg3</name>
</gene>
<dbReference type="GO" id="GO:0043113">
    <property type="term" value="P:receptor clustering"/>
    <property type="evidence" value="ECO:0007669"/>
    <property type="project" value="TreeGrafter"/>
</dbReference>
<dbReference type="CDD" id="cd12029">
    <property type="entry name" value="SH3_DLG3"/>
    <property type="match status" value="1"/>
</dbReference>
<dbReference type="Pfam" id="PF10608">
    <property type="entry name" value="MAGUK_N_PEST"/>
    <property type="match status" value="1"/>
</dbReference>
<evidence type="ECO:0000256" key="5">
    <source>
        <dbReference type="PROSITE-ProRule" id="PRU00192"/>
    </source>
</evidence>
<dbReference type="GO" id="GO:0019901">
    <property type="term" value="F:protein kinase binding"/>
    <property type="evidence" value="ECO:0007669"/>
    <property type="project" value="TreeGrafter"/>
</dbReference>
<dbReference type="SUPFAM" id="SSF50156">
    <property type="entry name" value="PDZ domain-like"/>
    <property type="match status" value="3"/>
</dbReference>
<name>A0A673Z6Z5_SALTR</name>
<dbReference type="InterPro" id="IPR027417">
    <property type="entry name" value="P-loop_NTPase"/>
</dbReference>
<dbReference type="SMART" id="SM01277">
    <property type="entry name" value="MAGUK_N_PEST"/>
    <property type="match status" value="1"/>
</dbReference>
<dbReference type="InterPro" id="IPR001452">
    <property type="entry name" value="SH3_domain"/>
</dbReference>
<dbReference type="SMART" id="SM00072">
    <property type="entry name" value="GuKc"/>
    <property type="match status" value="1"/>
</dbReference>
<keyword evidence="3 5" id="KW-0728">SH3 domain</keyword>
<evidence type="ECO:0000259" key="9">
    <source>
        <dbReference type="PROSITE" id="PS50106"/>
    </source>
</evidence>
<dbReference type="InterPro" id="IPR020590">
    <property type="entry name" value="Guanylate_kinase_CS"/>
</dbReference>
<evidence type="ECO:0000256" key="4">
    <source>
        <dbReference type="ARBA" id="ARBA00022737"/>
    </source>
</evidence>
<dbReference type="GO" id="GO:0016323">
    <property type="term" value="C:basolateral plasma membrane"/>
    <property type="evidence" value="ECO:0007669"/>
    <property type="project" value="TreeGrafter"/>
</dbReference>
<accession>A0A673Z6Z5</accession>
<dbReference type="InterPro" id="IPR016313">
    <property type="entry name" value="DLG1-like"/>
</dbReference>
<feature type="region of interest" description="Disordered" evidence="6">
    <location>
        <begin position="41"/>
        <end position="114"/>
    </location>
</feature>
<proteinExistence type="inferred from homology"/>
<evidence type="ECO:0000259" key="7">
    <source>
        <dbReference type="PROSITE" id="PS50002"/>
    </source>
</evidence>
<feature type="domain" description="PDZ" evidence="9">
    <location>
        <begin position="415"/>
        <end position="496"/>
    </location>
</feature>
<dbReference type="InterPro" id="IPR008144">
    <property type="entry name" value="Guanylate_kin-like_dom"/>
</dbReference>
<dbReference type="GO" id="GO:0097120">
    <property type="term" value="P:receptor localization to synapse"/>
    <property type="evidence" value="ECO:0007669"/>
    <property type="project" value="TreeGrafter"/>
</dbReference>
<dbReference type="GO" id="GO:0035255">
    <property type="term" value="F:ionotropic glutamate receptor binding"/>
    <property type="evidence" value="ECO:0007669"/>
    <property type="project" value="TreeGrafter"/>
</dbReference>
<dbReference type="CDD" id="cd00071">
    <property type="entry name" value="GMPK"/>
    <property type="match status" value="1"/>
</dbReference>
<evidence type="ECO:0000313" key="11">
    <source>
        <dbReference type="Proteomes" id="UP000472277"/>
    </source>
</evidence>
<dbReference type="InterPro" id="IPR019583">
    <property type="entry name" value="DLG1-4_PDZ_assoc"/>
</dbReference>
<evidence type="ECO:0000256" key="1">
    <source>
        <dbReference type="ARBA" id="ARBA00004370"/>
    </source>
</evidence>
<feature type="domain" description="SH3" evidence="7">
    <location>
        <begin position="530"/>
        <end position="600"/>
    </location>
</feature>
<dbReference type="CDD" id="cd06795">
    <property type="entry name" value="PDZ3_Dlg1-2-4-like"/>
    <property type="match status" value="1"/>
</dbReference>
<keyword evidence="11" id="KW-1185">Reference proteome</keyword>
<dbReference type="CDD" id="cd06723">
    <property type="entry name" value="PDZ1_Dlg1-2-4-like"/>
    <property type="match status" value="1"/>
</dbReference>
<dbReference type="PROSITE" id="PS50052">
    <property type="entry name" value="GUANYLATE_KINASE_2"/>
    <property type="match status" value="1"/>
</dbReference>
<comment type="similarity">
    <text evidence="2">Belongs to the MAGUK family.</text>
</comment>
<feature type="domain" description="Guanylate kinase-like" evidence="8">
    <location>
        <begin position="684"/>
        <end position="843"/>
    </location>
</feature>
<dbReference type="Gene3D" id="3.30.63.10">
    <property type="entry name" value="Guanylate Kinase phosphate binding domain"/>
    <property type="match status" value="1"/>
</dbReference>
<feature type="domain" description="PDZ" evidence="9">
    <location>
        <begin position="255"/>
        <end position="342"/>
    </location>
</feature>
<evidence type="ECO:0000313" key="10">
    <source>
        <dbReference type="Ensembl" id="ENSSTUP00000042493.1"/>
    </source>
</evidence>
<dbReference type="InterPro" id="IPR036028">
    <property type="entry name" value="SH3-like_dom_sf"/>
</dbReference>
<dbReference type="Gene3D" id="2.30.30.40">
    <property type="entry name" value="SH3 Domains"/>
    <property type="match status" value="1"/>
</dbReference>
<sequence length="843" mass="92357">MHKHHHCCKCPECYEVTRMAALRRMDAPQYQEWQTEPYGYPAGYGPGGGQTLPQPPASGGGGGGGGGGGMGGGGGTLGRSKGKMMSSGGPGGPNPKLQSKGGPKVNGNTAGGQAGWWPECTCSNREWYDQANPPPVIVNADSLDAGPYVNGSDGMFKYEEIILERGNSGLGFSIAGGMDNPHIPDDPGIFITKIIPGGAAAMDGRLGVNDCVLRVNEVDVSEVVHSRAVEALKEAGPVVRLLVRRRQAPPETILEINLLKGPKGLGFSIAGGIGNQHIPGDNSIYITKIIEGGAAQKDGRLQTGDRLLAVNNIILQDVRHEEAVAALKNTSDMVYLKVAKPGPGHLNDMYAPPDYSSTFPTMVDNHISHNSGMAYMGAMEPKPVYSQPPQVTPSRYSPDPRHMLGEEDFTREPRKVLLHKGSTGLGFNIVGGEDGEGIFVSFILAGGPADLSGELRRGDRILSVNGVNLRNATHEQAAAALKRAGQTVTIIAQYRPEEYSRFESKIHDLREQMMNSSMSSGSGSLRTSEKRSLYVRALFDYDRARDSCLPSQGLSFSYGDILHVINASDDEWWQARLVTPHGESEQIGVIPSKKRVEKKERARLKTVKFHARTGMIDSNRPVKVKRKKSFNLSRKFQFYKSKENIVQELVESEQCLTSNTSDSESSSNMSFDLRPLFLFAVHYTRPVIILGPMKDRVNDDLISEFPHKFGSCVPHTTRPRRENEMDGQDYHFVGSREQMEKDIQDNKFIEAGQFNENLYGTSILSVRAVAERGKHCILDVSGNAIKRLQQAQLYSIAIFIKPKSIETLMNLNGDSLEEIYNKIKMIIEEQSGPYIWIPSSEKL</sequence>
<evidence type="ECO:0000256" key="2">
    <source>
        <dbReference type="ARBA" id="ARBA00007014"/>
    </source>
</evidence>
<dbReference type="Pfam" id="PF00018">
    <property type="entry name" value="SH3_1"/>
    <property type="match status" value="1"/>
</dbReference>
<dbReference type="Pfam" id="PF00595">
    <property type="entry name" value="PDZ"/>
    <property type="match status" value="3"/>
</dbReference>
<dbReference type="GO" id="GO:0031594">
    <property type="term" value="C:neuromuscular junction"/>
    <property type="evidence" value="ECO:0007669"/>
    <property type="project" value="InterPro"/>
</dbReference>
<dbReference type="SMART" id="SM00326">
    <property type="entry name" value="SH3"/>
    <property type="match status" value="1"/>
</dbReference>
<comment type="subcellular location">
    <subcellularLocation>
        <location evidence="1">Membrane</location>
    </subcellularLocation>
</comment>
<feature type="domain" description="PDZ" evidence="9">
    <location>
        <begin position="160"/>
        <end position="247"/>
    </location>
</feature>
<dbReference type="PIRSF" id="PIRSF001741">
    <property type="entry name" value="MAGUK_DLGH"/>
    <property type="match status" value="1"/>
</dbReference>
<reference evidence="10" key="1">
    <citation type="submission" date="2025-08" db="UniProtKB">
        <authorList>
            <consortium name="Ensembl"/>
        </authorList>
    </citation>
    <scope>IDENTIFICATION</scope>
</reference>
<dbReference type="AlphaFoldDB" id="A0A673Z6Z5"/>
<dbReference type="Pfam" id="PF00625">
    <property type="entry name" value="Guanylate_kin"/>
    <property type="match status" value="1"/>
</dbReference>
<dbReference type="GO" id="GO:0098609">
    <property type="term" value="P:cell-cell adhesion"/>
    <property type="evidence" value="ECO:0007669"/>
    <property type="project" value="TreeGrafter"/>
</dbReference>
<dbReference type="PROSITE" id="PS50106">
    <property type="entry name" value="PDZ"/>
    <property type="match status" value="3"/>
</dbReference>
<dbReference type="InterPro" id="IPR008145">
    <property type="entry name" value="GK/Ca_channel_bsu"/>
</dbReference>
<keyword evidence="4" id="KW-0677">Repeat</keyword>
<dbReference type="Gene3D" id="3.40.50.300">
    <property type="entry name" value="P-loop containing nucleotide triphosphate hydrolases"/>
    <property type="match status" value="1"/>
</dbReference>
<evidence type="ECO:0000259" key="8">
    <source>
        <dbReference type="PROSITE" id="PS50052"/>
    </source>
</evidence>
<dbReference type="SUPFAM" id="SSF52540">
    <property type="entry name" value="P-loop containing nucleoside triphosphate hydrolases"/>
    <property type="match status" value="1"/>
</dbReference>
<dbReference type="Gene3D" id="2.30.42.10">
    <property type="match status" value="3"/>
</dbReference>
<dbReference type="GO" id="GO:0007268">
    <property type="term" value="P:chemical synaptic transmission"/>
    <property type="evidence" value="ECO:0007669"/>
    <property type="project" value="InterPro"/>
</dbReference>
<dbReference type="FunFam" id="2.30.30.40:FF:000027">
    <property type="entry name" value="Disks large homolog 3 isoform 1"/>
    <property type="match status" value="1"/>
</dbReference>
<organism evidence="10 11">
    <name type="scientific">Salmo trutta</name>
    <name type="common">Brown trout</name>
    <dbReference type="NCBI Taxonomy" id="8032"/>
    <lineage>
        <taxon>Eukaryota</taxon>
        <taxon>Metazoa</taxon>
        <taxon>Chordata</taxon>
        <taxon>Craniata</taxon>
        <taxon>Vertebrata</taxon>
        <taxon>Euteleostomi</taxon>
        <taxon>Actinopterygii</taxon>
        <taxon>Neopterygii</taxon>
        <taxon>Teleostei</taxon>
        <taxon>Protacanthopterygii</taxon>
        <taxon>Salmoniformes</taxon>
        <taxon>Salmonidae</taxon>
        <taxon>Salmoninae</taxon>
        <taxon>Salmo</taxon>
    </lineage>
</organism>
<dbReference type="FunFam" id="2.30.42.10:FF:000001">
    <property type="entry name" value="Disks large homolog 1 isoform 2"/>
    <property type="match status" value="1"/>
</dbReference>
<evidence type="ECO:0000256" key="6">
    <source>
        <dbReference type="SAM" id="MobiDB-lite"/>
    </source>
</evidence>
<dbReference type="Proteomes" id="UP000472277">
    <property type="component" value="Chromosome 3"/>
</dbReference>
<dbReference type="Ensembl" id="ENSSTUT00000044378.1">
    <property type="protein sequence ID" value="ENSSTUP00000042493.1"/>
    <property type="gene ID" value="ENSSTUG00000017615.1"/>
</dbReference>
<dbReference type="PANTHER" id="PTHR23119">
    <property type="entry name" value="DISCS LARGE"/>
    <property type="match status" value="1"/>
</dbReference>
<reference evidence="10" key="2">
    <citation type="submission" date="2025-09" db="UniProtKB">
        <authorList>
            <consortium name="Ensembl"/>
        </authorList>
    </citation>
    <scope>IDENTIFICATION</scope>
</reference>
<protein>
    <submittedName>
        <fullName evidence="10">Discs large MAGUK scaffold protein 3</fullName>
    </submittedName>
</protein>
<dbReference type="PROSITE" id="PS00856">
    <property type="entry name" value="GUANYLATE_KINASE_1"/>
    <property type="match status" value="1"/>
</dbReference>
<dbReference type="GeneTree" id="ENSGT00940000159565"/>
<dbReference type="InterPro" id="IPR035763">
    <property type="entry name" value="DLG3_SH3"/>
</dbReference>
<dbReference type="GO" id="GO:0098839">
    <property type="term" value="C:postsynaptic density membrane"/>
    <property type="evidence" value="ECO:0007669"/>
    <property type="project" value="TreeGrafter"/>
</dbReference>
<evidence type="ECO:0000256" key="3">
    <source>
        <dbReference type="ARBA" id="ARBA00022443"/>
    </source>
</evidence>
<dbReference type="FunFam" id="2.30.42.10:FF:000002">
    <property type="entry name" value="Disks large homolog 4 isoform 2"/>
    <property type="match status" value="1"/>
</dbReference>
<dbReference type="InterPro" id="IPR036034">
    <property type="entry name" value="PDZ_sf"/>
</dbReference>
<dbReference type="PROSITE" id="PS50002">
    <property type="entry name" value="SH3"/>
    <property type="match status" value="1"/>
</dbReference>
<dbReference type="InterPro" id="IPR001478">
    <property type="entry name" value="PDZ"/>
</dbReference>
<dbReference type="InterPro" id="IPR019590">
    <property type="entry name" value="DLG1_PEST_dom"/>
</dbReference>
<dbReference type="GO" id="GO:0045197">
    <property type="term" value="P:establishment or maintenance of epithelial cell apical/basal polarity"/>
    <property type="evidence" value="ECO:0007669"/>
    <property type="project" value="TreeGrafter"/>
</dbReference>